<organism evidence="2 3">
    <name type="scientific">Thermocatellispora tengchongensis</name>
    <dbReference type="NCBI Taxonomy" id="1073253"/>
    <lineage>
        <taxon>Bacteria</taxon>
        <taxon>Bacillati</taxon>
        <taxon>Actinomycetota</taxon>
        <taxon>Actinomycetes</taxon>
        <taxon>Streptosporangiales</taxon>
        <taxon>Streptosporangiaceae</taxon>
        <taxon>Thermocatellispora</taxon>
    </lineage>
</organism>
<reference evidence="2 3" key="1">
    <citation type="submission" date="2020-08" db="EMBL/GenBank/DDBJ databases">
        <title>Genomic Encyclopedia of Type Strains, Phase IV (KMG-IV): sequencing the most valuable type-strain genomes for metagenomic binning, comparative biology and taxonomic classification.</title>
        <authorList>
            <person name="Goeker M."/>
        </authorList>
    </citation>
    <scope>NUCLEOTIDE SEQUENCE [LARGE SCALE GENOMIC DNA]</scope>
    <source>
        <strain evidence="2 3">DSM 45615</strain>
    </source>
</reference>
<dbReference type="Gene3D" id="1.20.1260.10">
    <property type="match status" value="1"/>
</dbReference>
<dbReference type="PANTHER" id="PTHR38593:SF1">
    <property type="entry name" value="BLR2558 PROTEIN"/>
    <property type="match status" value="1"/>
</dbReference>
<sequence>MRGILKWPFGRGELLVLVLFLLAGSIAILMTVPNSTPASGAQTANFVSTATSTKLGPITKADIDLLVKVRQAGLWEIPTGQQAGQRGSSARVKEVGRHLVEDHTQLDKEVRELAAQLGVLLPSQPSADQQRWMAELSGKFGQEYDLAFAQLLRAAHGKVFTVVATVRAGTRNDHIRNFAQRAVNVVMKHMTLLESTGLVDYTALPQPPDPPTT</sequence>
<comment type="caution">
    <text evidence="2">The sequence shown here is derived from an EMBL/GenBank/DDBJ whole genome shotgun (WGS) entry which is preliminary data.</text>
</comment>
<dbReference type="PANTHER" id="PTHR38593">
    <property type="entry name" value="BLR2558 PROTEIN"/>
    <property type="match status" value="1"/>
</dbReference>
<name>A0A840PMH0_9ACTN</name>
<dbReference type="InterPro" id="IPR025419">
    <property type="entry name" value="DUF4142"/>
</dbReference>
<dbReference type="InterPro" id="IPR012347">
    <property type="entry name" value="Ferritin-like"/>
</dbReference>
<accession>A0A840PMH0</accession>
<gene>
    <name evidence="2" type="ORF">HNP84_009861</name>
</gene>
<evidence type="ECO:0000313" key="3">
    <source>
        <dbReference type="Proteomes" id="UP000578449"/>
    </source>
</evidence>
<protein>
    <submittedName>
        <fullName evidence="2">Putative outer membrane protein</fullName>
    </submittedName>
</protein>
<proteinExistence type="predicted"/>
<keyword evidence="3" id="KW-1185">Reference proteome</keyword>
<dbReference type="Proteomes" id="UP000578449">
    <property type="component" value="Unassembled WGS sequence"/>
</dbReference>
<dbReference type="AlphaFoldDB" id="A0A840PMH0"/>
<evidence type="ECO:0000313" key="2">
    <source>
        <dbReference type="EMBL" id="MBB5140096.1"/>
    </source>
</evidence>
<feature type="domain" description="DUF4142" evidence="1">
    <location>
        <begin position="62"/>
        <end position="191"/>
    </location>
</feature>
<dbReference type="Pfam" id="PF13628">
    <property type="entry name" value="DUF4142"/>
    <property type="match status" value="1"/>
</dbReference>
<dbReference type="EMBL" id="JACHGN010000036">
    <property type="protein sequence ID" value="MBB5140096.1"/>
    <property type="molecule type" value="Genomic_DNA"/>
</dbReference>
<evidence type="ECO:0000259" key="1">
    <source>
        <dbReference type="Pfam" id="PF13628"/>
    </source>
</evidence>
<dbReference type="RefSeq" id="WP_185056895.1">
    <property type="nucleotide sequence ID" value="NZ_BAABIX010000043.1"/>
</dbReference>